<accession>A0A136ISS4</accession>
<feature type="compositionally biased region" description="Low complexity" evidence="1">
    <location>
        <begin position="25"/>
        <end position="39"/>
    </location>
</feature>
<protein>
    <recommendedName>
        <fullName evidence="2">Nudix hydrolase domain-containing protein</fullName>
    </recommendedName>
</protein>
<dbReference type="SUPFAM" id="SSF55811">
    <property type="entry name" value="Nudix"/>
    <property type="match status" value="1"/>
</dbReference>
<sequence length="295" mass="31354">MPAADASAEPFRLAPRAFIARHFAPKPSTKTTASSASSSGPNSDDAPKRPPAPHVLGTGAIVFDQPLPTSSASGASTATAAGDNEDNKPPPPRVLLVQRAPHDSMPLKWEVPGGGCDEDDPSILHSCARELLEEAGLRATAVGPLIRCPASSAARKEEKNKTTTTTFSDAAGPREGEGWEPAWGEHMGGQFFFSRSGKLVCKFQFVVEVERRTPTGSGAPEVRLDPNEHFAYVWATEAEVRAKAIEAATNPGGIVRADGTRADETALQFASREQWDVVLDAFQLWKGEGELVATD</sequence>
<dbReference type="CDD" id="cd02883">
    <property type="entry name" value="NUDIX_Hydrolase"/>
    <property type="match status" value="1"/>
</dbReference>
<evidence type="ECO:0000256" key="1">
    <source>
        <dbReference type="SAM" id="MobiDB-lite"/>
    </source>
</evidence>
<dbReference type="OrthoDB" id="276276at2759"/>
<name>A0A136ISS4_9PEZI</name>
<dbReference type="Proteomes" id="UP000070501">
    <property type="component" value="Unassembled WGS sequence"/>
</dbReference>
<dbReference type="EMBL" id="KQ964260">
    <property type="protein sequence ID" value="KXJ87938.1"/>
    <property type="molecule type" value="Genomic_DNA"/>
</dbReference>
<dbReference type="PROSITE" id="PS51462">
    <property type="entry name" value="NUDIX"/>
    <property type="match status" value="1"/>
</dbReference>
<proteinExistence type="predicted"/>
<dbReference type="PANTHER" id="PTHR43736:SF1">
    <property type="entry name" value="DIHYDRONEOPTERIN TRIPHOSPHATE DIPHOSPHATASE"/>
    <property type="match status" value="1"/>
</dbReference>
<dbReference type="Gene3D" id="3.90.79.10">
    <property type="entry name" value="Nucleoside Triphosphate Pyrophosphohydrolase"/>
    <property type="match status" value="1"/>
</dbReference>
<dbReference type="InterPro" id="IPR015797">
    <property type="entry name" value="NUDIX_hydrolase-like_dom_sf"/>
</dbReference>
<gene>
    <name evidence="3" type="ORF">Micbo1qcDRAFT_215248</name>
</gene>
<dbReference type="InParanoid" id="A0A136ISS4"/>
<reference evidence="4" key="1">
    <citation type="submission" date="2016-02" db="EMBL/GenBank/DDBJ databases">
        <title>Draft genome sequence of Microdochium bolleyi, a fungal endophyte of beachgrass.</title>
        <authorList>
            <consortium name="DOE Joint Genome Institute"/>
            <person name="David A.S."/>
            <person name="May G."/>
            <person name="Haridas S."/>
            <person name="Lim J."/>
            <person name="Wang M."/>
            <person name="Labutti K."/>
            <person name="Lipzen A."/>
            <person name="Barry K."/>
            <person name="Grigoriev I.V."/>
        </authorList>
    </citation>
    <scope>NUCLEOTIDE SEQUENCE [LARGE SCALE GENOMIC DNA]</scope>
    <source>
        <strain evidence="4">J235TASD1</strain>
    </source>
</reference>
<evidence type="ECO:0000313" key="3">
    <source>
        <dbReference type="EMBL" id="KXJ87938.1"/>
    </source>
</evidence>
<dbReference type="Pfam" id="PF00293">
    <property type="entry name" value="NUDIX"/>
    <property type="match status" value="1"/>
</dbReference>
<organism evidence="3 4">
    <name type="scientific">Microdochium bolleyi</name>
    <dbReference type="NCBI Taxonomy" id="196109"/>
    <lineage>
        <taxon>Eukaryota</taxon>
        <taxon>Fungi</taxon>
        <taxon>Dikarya</taxon>
        <taxon>Ascomycota</taxon>
        <taxon>Pezizomycotina</taxon>
        <taxon>Sordariomycetes</taxon>
        <taxon>Xylariomycetidae</taxon>
        <taxon>Xylariales</taxon>
        <taxon>Microdochiaceae</taxon>
        <taxon>Microdochium</taxon>
    </lineage>
</organism>
<feature type="region of interest" description="Disordered" evidence="1">
    <location>
        <begin position="156"/>
        <end position="175"/>
    </location>
</feature>
<keyword evidence="4" id="KW-1185">Reference proteome</keyword>
<dbReference type="InterPro" id="IPR000086">
    <property type="entry name" value="NUDIX_hydrolase_dom"/>
</dbReference>
<feature type="region of interest" description="Disordered" evidence="1">
    <location>
        <begin position="22"/>
        <end position="95"/>
    </location>
</feature>
<feature type="compositionally biased region" description="Low complexity" evidence="1">
    <location>
        <begin position="69"/>
        <end position="82"/>
    </location>
</feature>
<evidence type="ECO:0000259" key="2">
    <source>
        <dbReference type="PROSITE" id="PS51462"/>
    </source>
</evidence>
<dbReference type="PANTHER" id="PTHR43736">
    <property type="entry name" value="ADP-RIBOSE PYROPHOSPHATASE"/>
    <property type="match status" value="1"/>
</dbReference>
<dbReference type="AlphaFoldDB" id="A0A136ISS4"/>
<evidence type="ECO:0000313" key="4">
    <source>
        <dbReference type="Proteomes" id="UP000070501"/>
    </source>
</evidence>
<feature type="domain" description="Nudix hydrolase" evidence="2">
    <location>
        <begin position="53"/>
        <end position="262"/>
    </location>
</feature>